<dbReference type="GO" id="GO:0016926">
    <property type="term" value="P:protein desumoylation"/>
    <property type="evidence" value="ECO:0007669"/>
    <property type="project" value="TreeGrafter"/>
</dbReference>
<accession>A0AAD5VZA3</accession>
<protein>
    <recommendedName>
        <fullName evidence="6">Ubiquitin-like protease family profile domain-containing protein</fullName>
    </recommendedName>
</protein>
<organism evidence="7 8">
    <name type="scientific">Leucocoprinus birnbaumii</name>
    <dbReference type="NCBI Taxonomy" id="56174"/>
    <lineage>
        <taxon>Eukaryota</taxon>
        <taxon>Fungi</taxon>
        <taxon>Dikarya</taxon>
        <taxon>Basidiomycota</taxon>
        <taxon>Agaricomycotina</taxon>
        <taxon>Agaricomycetes</taxon>
        <taxon>Agaricomycetidae</taxon>
        <taxon>Agaricales</taxon>
        <taxon>Agaricineae</taxon>
        <taxon>Agaricaceae</taxon>
        <taxon>Leucocoprinus</taxon>
    </lineage>
</organism>
<dbReference type="AlphaFoldDB" id="A0AAD5VZA3"/>
<keyword evidence="4" id="KW-0788">Thiol protease</keyword>
<dbReference type="GO" id="GO:0016929">
    <property type="term" value="F:deSUMOylase activity"/>
    <property type="evidence" value="ECO:0007669"/>
    <property type="project" value="TreeGrafter"/>
</dbReference>
<dbReference type="PANTHER" id="PTHR12606">
    <property type="entry name" value="SENTRIN/SUMO-SPECIFIC PROTEASE"/>
    <property type="match status" value="1"/>
</dbReference>
<evidence type="ECO:0000313" key="8">
    <source>
        <dbReference type="Proteomes" id="UP001213000"/>
    </source>
</evidence>
<sequence length="456" mass="52151">MFGSPQSFTQRPPSRTPSLLSLVRKNEQQPQASSSQLSSPDPSVDSRFAGMGLYSPQMSTSTRSGSFSSISTADSSAGQRPNGLIRHRHRPHIYERAYKSRVIHDKTKLRSDMLLKAYERQKRYGYVAYYNQVKAAVPHDTLNFVSPLALQEDKPIKRALAIARASMQERKPLKFDTAALDDLQKRWKLKDSQLEEDLKPKLPPLPTALPPSDEAAVKRILEKRGPIAKYAREAVEDRDIIRLRPGQWLNDEIINFYGALILGRSEASKENVPKTNGKPVKGPTKARGTPLNAHYFSSFFWSKLTGDGYDKGRLAKWTKKVQLAIDIFSKDVILIPVNHNNAHWTAAAINFRRKRIESYDSMGMAKDVVFTNLRKYIDAEHQNKKKKPFDWTGWVNYAPDELTPQQENGFDCGVFTCSFLEALSRGEEMFRFTQQDMPYLRRRMIWEIAHTTLRED</sequence>
<evidence type="ECO:0000256" key="2">
    <source>
        <dbReference type="ARBA" id="ARBA00022670"/>
    </source>
</evidence>
<feature type="compositionally biased region" description="Polar residues" evidence="5">
    <location>
        <begin position="1"/>
        <end position="19"/>
    </location>
</feature>
<keyword evidence="3" id="KW-0378">Hydrolase</keyword>
<gene>
    <name evidence="7" type="ORF">NP233_g5360</name>
</gene>
<feature type="compositionally biased region" description="Low complexity" evidence="5">
    <location>
        <begin position="28"/>
        <end position="46"/>
    </location>
</feature>
<keyword evidence="8" id="KW-1185">Reference proteome</keyword>
<evidence type="ECO:0000259" key="6">
    <source>
        <dbReference type="PROSITE" id="PS50600"/>
    </source>
</evidence>
<dbReference type="Proteomes" id="UP001213000">
    <property type="component" value="Unassembled WGS sequence"/>
</dbReference>
<dbReference type="PANTHER" id="PTHR12606:SF141">
    <property type="entry name" value="GH15225P-RELATED"/>
    <property type="match status" value="1"/>
</dbReference>
<dbReference type="GO" id="GO:0005634">
    <property type="term" value="C:nucleus"/>
    <property type="evidence" value="ECO:0007669"/>
    <property type="project" value="TreeGrafter"/>
</dbReference>
<name>A0AAD5VZA3_9AGAR</name>
<dbReference type="InterPro" id="IPR038765">
    <property type="entry name" value="Papain-like_cys_pep_sf"/>
</dbReference>
<feature type="region of interest" description="Disordered" evidence="5">
    <location>
        <begin position="1"/>
        <end position="84"/>
    </location>
</feature>
<evidence type="ECO:0000256" key="1">
    <source>
        <dbReference type="ARBA" id="ARBA00005234"/>
    </source>
</evidence>
<keyword evidence="2" id="KW-0645">Protease</keyword>
<evidence type="ECO:0000313" key="7">
    <source>
        <dbReference type="EMBL" id="KAJ3568969.1"/>
    </source>
</evidence>
<evidence type="ECO:0000256" key="3">
    <source>
        <dbReference type="ARBA" id="ARBA00022801"/>
    </source>
</evidence>
<dbReference type="InterPro" id="IPR003653">
    <property type="entry name" value="Peptidase_C48_C"/>
</dbReference>
<dbReference type="PROSITE" id="PS50600">
    <property type="entry name" value="ULP_PROTEASE"/>
    <property type="match status" value="1"/>
</dbReference>
<dbReference type="SUPFAM" id="SSF54001">
    <property type="entry name" value="Cysteine proteinases"/>
    <property type="match status" value="1"/>
</dbReference>
<comment type="caution">
    <text evidence="7">The sequence shown here is derived from an EMBL/GenBank/DDBJ whole genome shotgun (WGS) entry which is preliminary data.</text>
</comment>
<feature type="compositionally biased region" description="Low complexity" evidence="5">
    <location>
        <begin position="59"/>
        <end position="76"/>
    </location>
</feature>
<proteinExistence type="inferred from homology"/>
<reference evidence="7" key="1">
    <citation type="submission" date="2022-07" db="EMBL/GenBank/DDBJ databases">
        <title>Genome Sequence of Leucocoprinus birnbaumii.</title>
        <authorList>
            <person name="Buettner E."/>
        </authorList>
    </citation>
    <scope>NUCLEOTIDE SEQUENCE</scope>
    <source>
        <strain evidence="7">VT141</strain>
    </source>
</reference>
<dbReference type="EMBL" id="JANIEX010000314">
    <property type="protein sequence ID" value="KAJ3568969.1"/>
    <property type="molecule type" value="Genomic_DNA"/>
</dbReference>
<dbReference type="Gene3D" id="3.40.395.10">
    <property type="entry name" value="Adenoviral Proteinase, Chain A"/>
    <property type="match status" value="1"/>
</dbReference>
<dbReference type="Pfam" id="PF02902">
    <property type="entry name" value="Peptidase_C48"/>
    <property type="match status" value="1"/>
</dbReference>
<comment type="similarity">
    <text evidence="1">Belongs to the peptidase C48 family.</text>
</comment>
<evidence type="ECO:0000256" key="5">
    <source>
        <dbReference type="SAM" id="MobiDB-lite"/>
    </source>
</evidence>
<dbReference type="GO" id="GO:0006508">
    <property type="term" value="P:proteolysis"/>
    <property type="evidence" value="ECO:0007669"/>
    <property type="project" value="UniProtKB-KW"/>
</dbReference>
<evidence type="ECO:0000256" key="4">
    <source>
        <dbReference type="ARBA" id="ARBA00022807"/>
    </source>
</evidence>
<feature type="domain" description="Ubiquitin-like protease family profile" evidence="6">
    <location>
        <begin position="233"/>
        <end position="423"/>
    </location>
</feature>